<comment type="subcellular location">
    <subcellularLocation>
        <location evidence="1">Cytoplasm</location>
        <location evidence="1">Cytoskeleton</location>
        <location evidence="1">Flagellum axoneme</location>
    </subcellularLocation>
</comment>
<dbReference type="OrthoDB" id="429119at2759"/>
<protein>
    <recommendedName>
        <fullName evidence="13">RIB43A-domain-containing protein</fullName>
    </recommendedName>
</protein>
<organism evidence="11 12">
    <name type="scientific">Caulochytrium protostelioides</name>
    <dbReference type="NCBI Taxonomy" id="1555241"/>
    <lineage>
        <taxon>Eukaryota</taxon>
        <taxon>Fungi</taxon>
        <taxon>Fungi incertae sedis</taxon>
        <taxon>Chytridiomycota</taxon>
        <taxon>Chytridiomycota incertae sedis</taxon>
        <taxon>Chytridiomycetes</taxon>
        <taxon>Caulochytriales</taxon>
        <taxon>Caulochytriaceae</taxon>
        <taxon>Caulochytrium</taxon>
    </lineage>
</organism>
<dbReference type="InterPro" id="IPR008805">
    <property type="entry name" value="RIB43A"/>
</dbReference>
<evidence type="ECO:0000256" key="7">
    <source>
        <dbReference type="ARBA" id="ARBA00023212"/>
    </source>
</evidence>
<evidence type="ECO:0000256" key="4">
    <source>
        <dbReference type="ARBA" id="ARBA00022846"/>
    </source>
</evidence>
<evidence type="ECO:0008006" key="13">
    <source>
        <dbReference type="Google" id="ProtNLM"/>
    </source>
</evidence>
<keyword evidence="3" id="KW-0963">Cytoplasm</keyword>
<dbReference type="AlphaFoldDB" id="A0A4P9X8F4"/>
<keyword evidence="5" id="KW-0175">Coiled coil</keyword>
<accession>A0A4P9X8F4</accession>
<comment type="subunit">
    <text evidence="9">Microtubule inner protein component of sperm flagellar doublet microtubules.</text>
</comment>
<evidence type="ECO:0000313" key="12">
    <source>
        <dbReference type="Proteomes" id="UP000274922"/>
    </source>
</evidence>
<evidence type="ECO:0000313" key="11">
    <source>
        <dbReference type="EMBL" id="RKP01548.1"/>
    </source>
</evidence>
<keyword evidence="12" id="KW-1185">Reference proteome</keyword>
<dbReference type="STRING" id="1555241.A0A4P9X8F4"/>
<evidence type="ECO:0000256" key="1">
    <source>
        <dbReference type="ARBA" id="ARBA00004611"/>
    </source>
</evidence>
<feature type="region of interest" description="Disordered" evidence="10">
    <location>
        <begin position="283"/>
        <end position="302"/>
    </location>
</feature>
<dbReference type="EMBL" id="ML014168">
    <property type="protein sequence ID" value="RKP01548.1"/>
    <property type="molecule type" value="Genomic_DNA"/>
</dbReference>
<sequence length="367" mass="43399">MYKVEIVTKQDALTEAALERRRRLEAERKQRIFDTKTRVMGLDLAALNAQVDERRSERQRDAQRDAAFAHAAHDTAVLLDVLDRETSALRRQQLREQNAFHQEQIRQRPAPSADPHPHEALDHVAALQRFDGEDERQRERKRLQAEQNRVWAQEQQYAKQQAREAERAREREAEALDAAIAAQQQLLSHAYESQRQQQQREQQALNAQLAVQRRAEEHAQREQQRQMERDEVERAINSALLTESAGRPTVTASGRAVRMDHYKGMTDAEIAEIARERDRQYAQQQQQQLAERRQQEEEAHQQNDLARGMALLHREQERLRRERSLETRRENERLAMEARQKRLAERSDLLVNREKDTYYTYWNQSSR</sequence>
<evidence type="ECO:0000256" key="8">
    <source>
        <dbReference type="ARBA" id="ARBA00023273"/>
    </source>
</evidence>
<keyword evidence="4" id="KW-0282">Flagellum</keyword>
<dbReference type="PANTHER" id="PTHR14517">
    <property type="entry name" value="RIB43A-RELATED"/>
    <property type="match status" value="1"/>
</dbReference>
<dbReference type="PANTHER" id="PTHR14517:SF6">
    <property type="entry name" value="RE41410P"/>
    <property type="match status" value="1"/>
</dbReference>
<keyword evidence="8" id="KW-0966">Cell projection</keyword>
<feature type="compositionally biased region" description="Low complexity" evidence="10">
    <location>
        <begin position="194"/>
        <end position="212"/>
    </location>
</feature>
<keyword evidence="6" id="KW-0969">Cilium</keyword>
<reference evidence="12" key="1">
    <citation type="journal article" date="2018" name="Nat. Microbiol.">
        <title>Leveraging single-cell genomics to expand the fungal tree of life.</title>
        <authorList>
            <person name="Ahrendt S.R."/>
            <person name="Quandt C.A."/>
            <person name="Ciobanu D."/>
            <person name="Clum A."/>
            <person name="Salamov A."/>
            <person name="Andreopoulos B."/>
            <person name="Cheng J.F."/>
            <person name="Woyke T."/>
            <person name="Pelin A."/>
            <person name="Henrissat B."/>
            <person name="Reynolds N.K."/>
            <person name="Benny G.L."/>
            <person name="Smith M.E."/>
            <person name="James T.Y."/>
            <person name="Grigoriev I.V."/>
        </authorList>
    </citation>
    <scope>NUCLEOTIDE SEQUENCE [LARGE SCALE GENOMIC DNA]</scope>
    <source>
        <strain evidence="12">ATCC 52028</strain>
    </source>
</reference>
<evidence type="ECO:0000256" key="5">
    <source>
        <dbReference type="ARBA" id="ARBA00023054"/>
    </source>
</evidence>
<comment type="similarity">
    <text evidence="2">Belongs to the RIB43A family.</text>
</comment>
<feature type="compositionally biased region" description="Basic and acidic residues" evidence="10">
    <location>
        <begin position="213"/>
        <end position="231"/>
    </location>
</feature>
<dbReference type="Proteomes" id="UP000274922">
    <property type="component" value="Unassembled WGS sequence"/>
</dbReference>
<gene>
    <name evidence="11" type="ORF">CXG81DRAFT_25760</name>
</gene>
<feature type="region of interest" description="Disordered" evidence="10">
    <location>
        <begin position="191"/>
        <end position="231"/>
    </location>
</feature>
<name>A0A4P9X8F4_9FUNG</name>
<dbReference type="Pfam" id="PF05914">
    <property type="entry name" value="RIB43A"/>
    <property type="match status" value="1"/>
</dbReference>
<feature type="region of interest" description="Disordered" evidence="10">
    <location>
        <begin position="97"/>
        <end position="118"/>
    </location>
</feature>
<evidence type="ECO:0000256" key="2">
    <source>
        <dbReference type="ARBA" id="ARBA00006875"/>
    </source>
</evidence>
<proteinExistence type="inferred from homology"/>
<feature type="compositionally biased region" description="Basic and acidic residues" evidence="10">
    <location>
        <begin position="290"/>
        <end position="301"/>
    </location>
</feature>
<evidence type="ECO:0000256" key="9">
    <source>
        <dbReference type="ARBA" id="ARBA00046435"/>
    </source>
</evidence>
<evidence type="ECO:0000256" key="6">
    <source>
        <dbReference type="ARBA" id="ARBA00023069"/>
    </source>
</evidence>
<evidence type="ECO:0000256" key="3">
    <source>
        <dbReference type="ARBA" id="ARBA00022490"/>
    </source>
</evidence>
<evidence type="ECO:0000256" key="10">
    <source>
        <dbReference type="SAM" id="MobiDB-lite"/>
    </source>
</evidence>
<keyword evidence="7" id="KW-0206">Cytoskeleton</keyword>